<evidence type="ECO:0000313" key="4">
    <source>
        <dbReference type="Proteomes" id="UP000000844"/>
    </source>
</evidence>
<dbReference type="HOGENOM" id="CLU_2636317_0_0_11"/>
<proteinExistence type="predicted"/>
<accession>D3Q271</accession>
<organism evidence="3 4">
    <name type="scientific">Stackebrandtia nassauensis (strain DSM 44728 / CIP 108903 / NRRL B-16338 / NBRC 102104 / LLR-40K-21)</name>
    <dbReference type="NCBI Taxonomy" id="446470"/>
    <lineage>
        <taxon>Bacteria</taxon>
        <taxon>Bacillati</taxon>
        <taxon>Actinomycetota</taxon>
        <taxon>Actinomycetes</taxon>
        <taxon>Glycomycetales</taxon>
        <taxon>Glycomycetaceae</taxon>
        <taxon>Stackebrandtia</taxon>
    </lineage>
</organism>
<evidence type="ECO:0000256" key="1">
    <source>
        <dbReference type="SAM" id="MobiDB-lite"/>
    </source>
</evidence>
<feature type="transmembrane region" description="Helical" evidence="2">
    <location>
        <begin position="25"/>
        <end position="46"/>
    </location>
</feature>
<dbReference type="KEGG" id="sna:Snas_2248"/>
<keyword evidence="4" id="KW-1185">Reference proteome</keyword>
<dbReference type="EMBL" id="CP001778">
    <property type="protein sequence ID" value="ADD41938.1"/>
    <property type="molecule type" value="Genomic_DNA"/>
</dbReference>
<gene>
    <name evidence="3" type="ordered locus">Snas_2248</name>
</gene>
<evidence type="ECO:0000313" key="3">
    <source>
        <dbReference type="EMBL" id="ADD41938.1"/>
    </source>
</evidence>
<keyword evidence="2" id="KW-0472">Membrane</keyword>
<dbReference type="AlphaFoldDB" id="D3Q271"/>
<keyword evidence="2" id="KW-1133">Transmembrane helix</keyword>
<dbReference type="Proteomes" id="UP000000844">
    <property type="component" value="Chromosome"/>
</dbReference>
<protein>
    <submittedName>
        <fullName evidence="3">Uncharacterized protein</fullName>
    </submittedName>
</protein>
<evidence type="ECO:0000256" key="2">
    <source>
        <dbReference type="SAM" id="Phobius"/>
    </source>
</evidence>
<name>D3Q271_STANL</name>
<keyword evidence="2" id="KW-0812">Transmembrane</keyword>
<feature type="region of interest" description="Disordered" evidence="1">
    <location>
        <begin position="1"/>
        <end position="22"/>
    </location>
</feature>
<dbReference type="STRING" id="446470.Snas_2248"/>
<reference evidence="3 4" key="1">
    <citation type="journal article" date="2009" name="Stand. Genomic Sci.">
        <title>Complete genome sequence of Stackebrandtia nassauensis type strain (LLR-40K-21).</title>
        <authorList>
            <person name="Munk C."/>
            <person name="Lapidus A."/>
            <person name="Copeland A."/>
            <person name="Jando M."/>
            <person name="Mayilraj S."/>
            <person name="Glavina Del Rio T."/>
            <person name="Nolan M."/>
            <person name="Chen F."/>
            <person name="Lucas S."/>
            <person name="Tice H."/>
            <person name="Cheng J.F."/>
            <person name="Han C."/>
            <person name="Detter J.C."/>
            <person name="Bruce D."/>
            <person name="Goodwin L."/>
            <person name="Chain P."/>
            <person name="Pitluck S."/>
            <person name="Goker M."/>
            <person name="Ovchinikova G."/>
            <person name="Pati A."/>
            <person name="Ivanova N."/>
            <person name="Mavromatis K."/>
            <person name="Chen A."/>
            <person name="Palaniappan K."/>
            <person name="Land M."/>
            <person name="Hauser L."/>
            <person name="Chang Y.J."/>
            <person name="Jeffries C.D."/>
            <person name="Bristow J."/>
            <person name="Eisen J.A."/>
            <person name="Markowitz V."/>
            <person name="Hugenholtz P."/>
            <person name="Kyrpides N.C."/>
            <person name="Klenk H.P."/>
        </authorList>
    </citation>
    <scope>NUCLEOTIDE SEQUENCE [LARGE SCALE GENOMIC DNA]</scope>
    <source>
        <strain evidence="4">DSM 44728 / CIP 108903 / NRRL B-16338 / NBRC 102104 / LLR-40K-21</strain>
    </source>
</reference>
<feature type="transmembrane region" description="Helical" evidence="2">
    <location>
        <begin position="52"/>
        <end position="72"/>
    </location>
</feature>
<sequence>MSDPYRIDDPAPAAPRPREGKPGSALTILLWTIAAIFAGLNTAMSIAGQELIGAVFGGLGLLFVVIAVVRHLKRRRA</sequence>
<dbReference type="RefSeq" id="WP_013017509.1">
    <property type="nucleotide sequence ID" value="NC_013947.1"/>
</dbReference>